<dbReference type="GO" id="GO:0016020">
    <property type="term" value="C:membrane"/>
    <property type="evidence" value="ECO:0007669"/>
    <property type="project" value="UniProtKB-SubCell"/>
</dbReference>
<organism evidence="23 24">
    <name type="scientific">Scophthalmus maximus</name>
    <name type="common">Turbot</name>
    <name type="synonym">Psetta maxima</name>
    <dbReference type="NCBI Taxonomy" id="52904"/>
    <lineage>
        <taxon>Eukaryota</taxon>
        <taxon>Metazoa</taxon>
        <taxon>Chordata</taxon>
        <taxon>Craniata</taxon>
        <taxon>Vertebrata</taxon>
        <taxon>Euteleostomi</taxon>
        <taxon>Actinopterygii</taxon>
        <taxon>Neopterygii</taxon>
        <taxon>Teleostei</taxon>
        <taxon>Neoteleostei</taxon>
        <taxon>Acanthomorphata</taxon>
        <taxon>Carangaria</taxon>
        <taxon>Pleuronectiformes</taxon>
        <taxon>Pleuronectoidei</taxon>
        <taxon>Scophthalmidae</taxon>
        <taxon>Scophthalmus</taxon>
    </lineage>
</organism>
<dbReference type="EC" id="2.3.2.13" evidence="13"/>
<comment type="similarity">
    <text evidence="3">Belongs to the transglutaminase superfamily. Transglutaminase family.</text>
</comment>
<protein>
    <recommendedName>
        <fullName evidence="15">Protein-glutamine gamma-glutamyltransferase K</fullName>
        <ecNumber evidence="13">2.3.2.13</ecNumber>
    </recommendedName>
    <alternativeName>
        <fullName evidence="18">Epidermal TGase</fullName>
    </alternativeName>
    <alternativeName>
        <fullName evidence="17">Transglutaminase K</fullName>
    </alternativeName>
    <alternativeName>
        <fullName evidence="16">Transglutaminase-1</fullName>
    </alternativeName>
</protein>
<reference evidence="23 24" key="1">
    <citation type="submission" date="2019-06" db="EMBL/GenBank/DDBJ databases">
        <title>Draft genomes of female and male turbot (Scophthalmus maximus).</title>
        <authorList>
            <person name="Xu H."/>
            <person name="Xu X.-W."/>
            <person name="Shao C."/>
            <person name="Chen S."/>
        </authorList>
    </citation>
    <scope>NUCLEOTIDE SEQUENCE [LARGE SCALE GENOMIC DNA]</scope>
    <source>
        <strain evidence="23">Ysfricsl-2016a</strain>
        <tissue evidence="23">Blood</tissue>
    </source>
</reference>
<evidence type="ECO:0000256" key="17">
    <source>
        <dbReference type="ARBA" id="ARBA00041726"/>
    </source>
</evidence>
<dbReference type="EMBL" id="VEVO01000005">
    <property type="protein sequence ID" value="KAF0042393.1"/>
    <property type="molecule type" value="Genomic_DNA"/>
</dbReference>
<keyword evidence="8" id="KW-0472">Membrane</keyword>
<feature type="compositionally biased region" description="Acidic residues" evidence="21">
    <location>
        <begin position="24"/>
        <end position="36"/>
    </location>
</feature>
<keyword evidence="4" id="KW-0597">Phosphoprotein</keyword>
<dbReference type="Gene3D" id="3.90.260.10">
    <property type="entry name" value="Transglutaminase-like"/>
    <property type="match status" value="1"/>
</dbReference>
<evidence type="ECO:0000256" key="12">
    <source>
        <dbReference type="ARBA" id="ARBA00023315"/>
    </source>
</evidence>
<dbReference type="InterPro" id="IPR002931">
    <property type="entry name" value="Transglutaminase-like"/>
</dbReference>
<evidence type="ECO:0000256" key="9">
    <source>
        <dbReference type="ARBA" id="ARBA00023139"/>
    </source>
</evidence>
<keyword evidence="7" id="KW-0106">Calcium</keyword>
<evidence type="ECO:0000256" key="16">
    <source>
        <dbReference type="ARBA" id="ARBA00041651"/>
    </source>
</evidence>
<dbReference type="InterPro" id="IPR013783">
    <property type="entry name" value="Ig-like_fold"/>
</dbReference>
<dbReference type="SUPFAM" id="SSF81296">
    <property type="entry name" value="E set domains"/>
    <property type="match status" value="1"/>
</dbReference>
<dbReference type="PANTHER" id="PTHR11590:SF49">
    <property type="entry name" value="PROTEIN-GLUTAMINE GAMMA-GLUTAMYLTRANSFERASE K"/>
    <property type="match status" value="1"/>
</dbReference>
<gene>
    <name evidence="23" type="ORF">F2P81_005925</name>
</gene>
<dbReference type="FunFam" id="2.60.40.10:FF:001143">
    <property type="entry name" value="Protein-glutamine gamma-glutamyltransferase K"/>
    <property type="match status" value="1"/>
</dbReference>
<dbReference type="AlphaFoldDB" id="A0A6A4T8K6"/>
<dbReference type="Proteomes" id="UP000438429">
    <property type="component" value="Unassembled WGS sequence"/>
</dbReference>
<evidence type="ECO:0000256" key="11">
    <source>
        <dbReference type="ARBA" id="ARBA00023288"/>
    </source>
</evidence>
<dbReference type="GO" id="GO:0003810">
    <property type="term" value="F:protein-glutamine gamma-glutamyltransferase activity"/>
    <property type="evidence" value="ECO:0007669"/>
    <property type="project" value="UniProtKB-EC"/>
</dbReference>
<dbReference type="PANTHER" id="PTHR11590">
    <property type="entry name" value="PROTEIN-GLUTAMINE GAMMA-GLUTAMYLTRANSFERASE"/>
    <property type="match status" value="1"/>
</dbReference>
<keyword evidence="11" id="KW-0449">Lipoprotein</keyword>
<dbReference type="InterPro" id="IPR038765">
    <property type="entry name" value="Papain-like_cys_pep_sf"/>
</dbReference>
<evidence type="ECO:0000313" key="24">
    <source>
        <dbReference type="Proteomes" id="UP000438429"/>
    </source>
</evidence>
<name>A0A6A4T8K6_SCOMX</name>
<dbReference type="GO" id="GO:0046872">
    <property type="term" value="F:metal ion binding"/>
    <property type="evidence" value="ECO:0007669"/>
    <property type="project" value="UniProtKB-KW"/>
</dbReference>
<keyword evidence="6" id="KW-0479">Metal-binding</keyword>
<evidence type="ECO:0000256" key="20">
    <source>
        <dbReference type="ARBA" id="ARBA00051843"/>
    </source>
</evidence>
<dbReference type="InterPro" id="IPR008958">
    <property type="entry name" value="Transglutaminase_C"/>
</dbReference>
<keyword evidence="9" id="KW-0564">Palmitate</keyword>
<evidence type="ECO:0000259" key="22">
    <source>
        <dbReference type="SMART" id="SM00460"/>
    </source>
</evidence>
<keyword evidence="12" id="KW-0012">Acyltransferase</keyword>
<dbReference type="InterPro" id="IPR013808">
    <property type="entry name" value="Transglutaminase_AS"/>
</dbReference>
<evidence type="ECO:0000313" key="23">
    <source>
        <dbReference type="EMBL" id="KAF0042393.1"/>
    </source>
</evidence>
<evidence type="ECO:0000256" key="8">
    <source>
        <dbReference type="ARBA" id="ARBA00023136"/>
    </source>
</evidence>
<evidence type="ECO:0000256" key="3">
    <source>
        <dbReference type="ARBA" id="ARBA00005968"/>
    </source>
</evidence>
<dbReference type="GO" id="GO:0007399">
    <property type="term" value="P:nervous system development"/>
    <property type="evidence" value="ECO:0007669"/>
    <property type="project" value="UniProtKB-ARBA"/>
</dbReference>
<evidence type="ECO:0000256" key="15">
    <source>
        <dbReference type="ARBA" id="ARBA00040559"/>
    </source>
</evidence>
<dbReference type="InterPro" id="IPR014756">
    <property type="entry name" value="Ig_E-set"/>
</dbReference>
<dbReference type="Gene3D" id="2.60.40.10">
    <property type="entry name" value="Immunoglobulins"/>
    <property type="match status" value="3"/>
</dbReference>
<dbReference type="PROSITE" id="PS00547">
    <property type="entry name" value="TRANSGLUTAMINASES"/>
    <property type="match status" value="1"/>
</dbReference>
<evidence type="ECO:0000256" key="14">
    <source>
        <dbReference type="ARBA" id="ARBA00038573"/>
    </source>
</evidence>
<feature type="domain" description="Transglutaminase-like" evidence="22">
    <location>
        <begin position="361"/>
        <end position="454"/>
    </location>
</feature>
<dbReference type="InterPro" id="IPR050779">
    <property type="entry name" value="Transglutaminase"/>
</dbReference>
<evidence type="ECO:0000256" key="6">
    <source>
        <dbReference type="ARBA" id="ARBA00022723"/>
    </source>
</evidence>
<dbReference type="GO" id="GO:0031424">
    <property type="term" value="P:keratinization"/>
    <property type="evidence" value="ECO:0007669"/>
    <property type="project" value="UniProtKB-KW"/>
</dbReference>
<proteinExistence type="inferred from homology"/>
<evidence type="ECO:0000256" key="21">
    <source>
        <dbReference type="SAM" id="MobiDB-lite"/>
    </source>
</evidence>
<comment type="function">
    <text evidence="19">Catalyzes the cross-linking of proteins and the conjugation of polyamines to proteins. Responsible for cross-linking epidermal proteins during formation of the stratum corneum. Involved in cell proliferation.</text>
</comment>
<dbReference type="Pfam" id="PF01841">
    <property type="entry name" value="Transglut_core"/>
    <property type="match status" value="1"/>
</dbReference>
<dbReference type="FunFam" id="2.60.40.10:FF:000171">
    <property type="entry name" value="protein-glutamine gamma-glutamyltransferase 6"/>
    <property type="match status" value="1"/>
</dbReference>
<evidence type="ECO:0000256" key="4">
    <source>
        <dbReference type="ARBA" id="ARBA00022553"/>
    </source>
</evidence>
<dbReference type="Pfam" id="PF00927">
    <property type="entry name" value="Transglut_C"/>
    <property type="match status" value="1"/>
</dbReference>
<evidence type="ECO:0000256" key="5">
    <source>
        <dbReference type="ARBA" id="ARBA00022679"/>
    </source>
</evidence>
<dbReference type="SUPFAM" id="SSF49309">
    <property type="entry name" value="Transglutaminase, two C-terminal domains"/>
    <property type="match status" value="2"/>
</dbReference>
<keyword evidence="10" id="KW-0417">Keratinization</keyword>
<dbReference type="InterPro" id="IPR036985">
    <property type="entry name" value="Transglutaminase-like_sf"/>
</dbReference>
<sequence length="951" mass="106609">MPVEIRSIRRRSAVGRFPSVTLGFEEDTEEEKEQPEENNVQTDNACKRWLRKVCPCCCPRTKDDDVTDTVVTGIDELDKEDGMDEVKPGTDDIELDEFLTVQSIDLTKSKSGADRMQHHTHLYQSENFIVRRGQTFQMWITLSRPFDPSTDKLHLELKTGPLPSMSKGTHVIIPLVEGLEDGRWEAAVVEQADKRMKLSVNSPPTAAIGRYQLTVETTCPNGQAMSTHDPANDIYMLLNPWCEDDKVFMDSEEERQEYVLNDVGLIYYGTEKQIGMRTWNYGQFNDGMLAACLFVLEKSGTPPSGWGDPVNVVRIISAMINSPDDLGVVEGNWSGNYSAGTSPTTWSGSVEILKEYHKNSGAPVKYGQCWVFAGIFTTVLRCLGVPSRTVTNFSSAHDTDVSLTTDVYLDENLDSIEHLNADSVWNFHVWNDCWMARPDLPPGYGGWQAVDATPQETSQGTFRCGPASLTAVRNGQVYLKHDCPFVFAEVNSDKIYWQRNIDGTFSQIYSEKKTVGHNISTKAVGSEERSDITHLYKHPEGTEEERIAVETACRYGTKAEAYSSPTAEDVSIEVTMDGEGPKMGGDADLTIMLQNNSAEQRTIILHSQAAVMYYTGVHKAMIRKDVTDIDVLPNEVKVLEWSLEYTDYKNQLIDQAALMLTLSGRVKETQQVLATQFSFRLRTPNLTITPVGKAAVGQRMAVTISFTNPLPQVLKAVIFHFEGLGLLTARKITYGKQQKRGGLPFIPRPGDGSCDWICQFYTAVALQLVPCIGFDRTALNLRSSVVSRNITQRCAGGLQVKLEAEPFAMKDSHREFAEIEWVIQLQETDVTSYTVWFGYPRQKTKKKGLLGERDDCDIFKTEYSENIKECRRLNSHQGCNMLHTDKMFAHGAKRRLAGSGINTAHLGDYCFLLHATAVFLTLSPFEDYTCDCNLWQIGKAVRAVFGFVIHY</sequence>
<feature type="region of interest" description="Disordered" evidence="21">
    <location>
        <begin position="22"/>
        <end position="41"/>
    </location>
</feature>
<accession>A0A6A4T8K6</accession>
<evidence type="ECO:0000256" key="7">
    <source>
        <dbReference type="ARBA" id="ARBA00022837"/>
    </source>
</evidence>
<evidence type="ECO:0000256" key="2">
    <source>
        <dbReference type="ARBA" id="ARBA00004635"/>
    </source>
</evidence>
<evidence type="ECO:0000256" key="19">
    <source>
        <dbReference type="ARBA" id="ARBA00045815"/>
    </source>
</evidence>
<dbReference type="FunFam" id="3.90.260.10:FF:000001">
    <property type="entry name" value="Protein-glutamine gamma-glutamyltransferase 2"/>
    <property type="match status" value="1"/>
</dbReference>
<evidence type="ECO:0000256" key="18">
    <source>
        <dbReference type="ARBA" id="ARBA00043229"/>
    </source>
</evidence>
<comment type="caution">
    <text evidence="23">The sequence shown here is derived from an EMBL/GenBank/DDBJ whole genome shotgun (WGS) entry which is preliminary data.</text>
</comment>
<comment type="subcellular location">
    <subcellularLocation>
        <location evidence="2">Membrane</location>
        <topology evidence="2">Lipid-anchor</topology>
    </subcellularLocation>
</comment>
<comment type="subunit">
    <text evidence="14">Interacts with PLAAT4.</text>
</comment>
<evidence type="ECO:0000256" key="1">
    <source>
        <dbReference type="ARBA" id="ARBA00001913"/>
    </source>
</evidence>
<comment type="cofactor">
    <cofactor evidence="1">
        <name>Ca(2+)</name>
        <dbReference type="ChEBI" id="CHEBI:29108"/>
    </cofactor>
</comment>
<evidence type="ECO:0000256" key="13">
    <source>
        <dbReference type="ARBA" id="ARBA00024222"/>
    </source>
</evidence>
<dbReference type="Pfam" id="PF00868">
    <property type="entry name" value="Transglut_N"/>
    <property type="match status" value="1"/>
</dbReference>
<evidence type="ECO:0000256" key="10">
    <source>
        <dbReference type="ARBA" id="ARBA00023249"/>
    </source>
</evidence>
<dbReference type="InterPro" id="IPR001102">
    <property type="entry name" value="Transglutaminase_N"/>
</dbReference>
<keyword evidence="5" id="KW-0808">Transferase</keyword>
<dbReference type="SMART" id="SM00460">
    <property type="entry name" value="TGc"/>
    <property type="match status" value="1"/>
</dbReference>
<dbReference type="SUPFAM" id="SSF54001">
    <property type="entry name" value="Cysteine proteinases"/>
    <property type="match status" value="1"/>
</dbReference>
<dbReference type="InterPro" id="IPR036238">
    <property type="entry name" value="Transglutaminase_C_sf"/>
</dbReference>
<comment type="catalytic activity">
    <reaction evidence="20">
        <text>L-glutaminyl-[protein] + L-lysyl-[protein] = [protein]-L-lysyl-N(6)-5-L-glutamyl-[protein] + NH4(+)</text>
        <dbReference type="Rhea" id="RHEA:54816"/>
        <dbReference type="Rhea" id="RHEA-COMP:9752"/>
        <dbReference type="Rhea" id="RHEA-COMP:10207"/>
        <dbReference type="Rhea" id="RHEA-COMP:14005"/>
        <dbReference type="ChEBI" id="CHEBI:28938"/>
        <dbReference type="ChEBI" id="CHEBI:29969"/>
        <dbReference type="ChEBI" id="CHEBI:30011"/>
        <dbReference type="ChEBI" id="CHEBI:138370"/>
        <dbReference type="EC" id="2.3.2.13"/>
    </reaction>
</comment>